<reference evidence="2" key="1">
    <citation type="submission" date="2020-11" db="EMBL/GenBank/DDBJ databases">
        <authorList>
            <consortium name="DOE Joint Genome Institute"/>
            <person name="Ahrendt S."/>
            <person name="Riley R."/>
            <person name="Andreopoulos W."/>
            <person name="Labutti K."/>
            <person name="Pangilinan J."/>
            <person name="Ruiz-Duenas F.J."/>
            <person name="Barrasa J.M."/>
            <person name="Sanchez-Garcia M."/>
            <person name="Camarero S."/>
            <person name="Miyauchi S."/>
            <person name="Serrano A."/>
            <person name="Linde D."/>
            <person name="Babiker R."/>
            <person name="Drula E."/>
            <person name="Ayuso-Fernandez I."/>
            <person name="Pacheco R."/>
            <person name="Padilla G."/>
            <person name="Ferreira P."/>
            <person name="Barriuso J."/>
            <person name="Kellner H."/>
            <person name="Castanera R."/>
            <person name="Alfaro M."/>
            <person name="Ramirez L."/>
            <person name="Pisabarro A.G."/>
            <person name="Kuo A."/>
            <person name="Tritt A."/>
            <person name="Lipzen A."/>
            <person name="He G."/>
            <person name="Yan M."/>
            <person name="Ng V."/>
            <person name="Cullen D."/>
            <person name="Martin F."/>
            <person name="Rosso M.-N."/>
            <person name="Henrissat B."/>
            <person name="Hibbett D."/>
            <person name="Martinez A.T."/>
            <person name="Grigoriev I.V."/>
        </authorList>
    </citation>
    <scope>NUCLEOTIDE SEQUENCE</scope>
    <source>
        <strain evidence="2">CIRM-BRFM 674</strain>
    </source>
</reference>
<proteinExistence type="predicted"/>
<dbReference type="Proteomes" id="UP000807469">
    <property type="component" value="Unassembled WGS sequence"/>
</dbReference>
<dbReference type="EMBL" id="MU155137">
    <property type="protein sequence ID" value="KAF9485161.1"/>
    <property type="molecule type" value="Genomic_DNA"/>
</dbReference>
<organism evidence="2 3">
    <name type="scientific">Pholiota conissans</name>
    <dbReference type="NCBI Taxonomy" id="109636"/>
    <lineage>
        <taxon>Eukaryota</taxon>
        <taxon>Fungi</taxon>
        <taxon>Dikarya</taxon>
        <taxon>Basidiomycota</taxon>
        <taxon>Agaricomycotina</taxon>
        <taxon>Agaricomycetes</taxon>
        <taxon>Agaricomycetidae</taxon>
        <taxon>Agaricales</taxon>
        <taxon>Agaricineae</taxon>
        <taxon>Strophariaceae</taxon>
        <taxon>Pholiota</taxon>
    </lineage>
</organism>
<comment type="caution">
    <text evidence="2">The sequence shown here is derived from an EMBL/GenBank/DDBJ whole genome shotgun (WGS) entry which is preliminary data.</text>
</comment>
<name>A0A9P5ZFX1_9AGAR</name>
<feature type="region of interest" description="Disordered" evidence="1">
    <location>
        <begin position="68"/>
        <end position="89"/>
    </location>
</feature>
<sequence>MVQCFSNLQIHGCSPVSIQTIIIYYIATPEDLAKLIGGVTLRPRISRTEPLASLLSVPSQFRCGARGARARADGNGIPPGVDLPDGPSG</sequence>
<evidence type="ECO:0000313" key="2">
    <source>
        <dbReference type="EMBL" id="KAF9485161.1"/>
    </source>
</evidence>
<accession>A0A9P5ZFX1</accession>
<dbReference type="AlphaFoldDB" id="A0A9P5ZFX1"/>
<evidence type="ECO:0000256" key="1">
    <source>
        <dbReference type="SAM" id="MobiDB-lite"/>
    </source>
</evidence>
<protein>
    <submittedName>
        <fullName evidence="2">Uncharacterized protein</fullName>
    </submittedName>
</protein>
<evidence type="ECO:0000313" key="3">
    <source>
        <dbReference type="Proteomes" id="UP000807469"/>
    </source>
</evidence>
<gene>
    <name evidence="2" type="ORF">BDN70DRAFT_871539</name>
</gene>
<keyword evidence="3" id="KW-1185">Reference proteome</keyword>